<dbReference type="GO" id="GO:0005525">
    <property type="term" value="F:GTP binding"/>
    <property type="evidence" value="ECO:0007669"/>
    <property type="project" value="InterPro"/>
</dbReference>
<dbReference type="OrthoDB" id="8954335at2759"/>
<gene>
    <name evidence="3" type="ORF">SCLCIDRAFT_126825</name>
</gene>
<evidence type="ECO:0000313" key="3">
    <source>
        <dbReference type="EMBL" id="KIM59085.1"/>
    </source>
</evidence>
<dbReference type="Pfam" id="PF01926">
    <property type="entry name" value="MMR_HSR1"/>
    <property type="match status" value="1"/>
</dbReference>
<reference evidence="3 4" key="1">
    <citation type="submission" date="2014-04" db="EMBL/GenBank/DDBJ databases">
        <authorList>
            <consortium name="DOE Joint Genome Institute"/>
            <person name="Kuo A."/>
            <person name="Kohler A."/>
            <person name="Nagy L.G."/>
            <person name="Floudas D."/>
            <person name="Copeland A."/>
            <person name="Barry K.W."/>
            <person name="Cichocki N."/>
            <person name="Veneault-Fourrey C."/>
            <person name="LaButti K."/>
            <person name="Lindquist E.A."/>
            <person name="Lipzen A."/>
            <person name="Lundell T."/>
            <person name="Morin E."/>
            <person name="Murat C."/>
            <person name="Sun H."/>
            <person name="Tunlid A."/>
            <person name="Henrissat B."/>
            <person name="Grigoriev I.V."/>
            <person name="Hibbett D.S."/>
            <person name="Martin F."/>
            <person name="Nordberg H.P."/>
            <person name="Cantor M.N."/>
            <person name="Hua S.X."/>
        </authorList>
    </citation>
    <scope>NUCLEOTIDE SEQUENCE [LARGE SCALE GENOMIC DNA]</scope>
    <source>
        <strain evidence="3 4">Foug A</strain>
    </source>
</reference>
<dbReference type="EMBL" id="KN822077">
    <property type="protein sequence ID" value="KIM59085.1"/>
    <property type="molecule type" value="Genomic_DNA"/>
</dbReference>
<sequence>MGPTGSGKSNASDFINKLTGSKEETGANGLKSCTQDVREFRVSTPDGRKYVIADTPGFDDTTRSDRDILRLIADWLEKRYRWHVKLSGIIYMHRITDNRVSGSVCKNFDLFNRLCGDGAVKRIRLVTSMWDIANMSAARRRASELQASFWKPLIDEGAQYREFQNTRESAWGIIRDAIGESKAVLLQEELVDAKRRLNETSAAQAIYSRFQRLLKEQRDSLEQLAEEAKSQQDPVLARELEEESRKIEAQLQKTWEQMEQMKIPFLRRLFLIFSKKPRSVSTLSWTCVIAAYIDSFSQHVIEVDIPSPEEENVNTYAAR</sequence>
<evidence type="ECO:0000256" key="1">
    <source>
        <dbReference type="SAM" id="Coils"/>
    </source>
</evidence>
<feature type="domain" description="G" evidence="2">
    <location>
        <begin position="2"/>
        <end position="64"/>
    </location>
</feature>
<feature type="coiled-coil region" evidence="1">
    <location>
        <begin position="183"/>
        <end position="257"/>
    </location>
</feature>
<dbReference type="InParanoid" id="A0A0C3DEG9"/>
<dbReference type="Proteomes" id="UP000053989">
    <property type="component" value="Unassembled WGS sequence"/>
</dbReference>
<dbReference type="HOGENOM" id="CLU_018003_0_0_1"/>
<organism evidence="3 4">
    <name type="scientific">Scleroderma citrinum Foug A</name>
    <dbReference type="NCBI Taxonomy" id="1036808"/>
    <lineage>
        <taxon>Eukaryota</taxon>
        <taxon>Fungi</taxon>
        <taxon>Dikarya</taxon>
        <taxon>Basidiomycota</taxon>
        <taxon>Agaricomycotina</taxon>
        <taxon>Agaricomycetes</taxon>
        <taxon>Agaricomycetidae</taxon>
        <taxon>Boletales</taxon>
        <taxon>Sclerodermatineae</taxon>
        <taxon>Sclerodermataceae</taxon>
        <taxon>Scleroderma</taxon>
    </lineage>
</organism>
<dbReference type="InterPro" id="IPR006073">
    <property type="entry name" value="GTP-bd"/>
</dbReference>
<proteinExistence type="predicted"/>
<keyword evidence="4" id="KW-1185">Reference proteome</keyword>
<dbReference type="Gene3D" id="3.40.50.300">
    <property type="entry name" value="P-loop containing nucleotide triphosphate hydrolases"/>
    <property type="match status" value="1"/>
</dbReference>
<evidence type="ECO:0000313" key="4">
    <source>
        <dbReference type="Proteomes" id="UP000053989"/>
    </source>
</evidence>
<protein>
    <recommendedName>
        <fullName evidence="2">G domain-containing protein</fullName>
    </recommendedName>
</protein>
<dbReference type="SUPFAM" id="SSF52540">
    <property type="entry name" value="P-loop containing nucleoside triphosphate hydrolases"/>
    <property type="match status" value="1"/>
</dbReference>
<keyword evidence="1" id="KW-0175">Coiled coil</keyword>
<evidence type="ECO:0000259" key="2">
    <source>
        <dbReference type="Pfam" id="PF01926"/>
    </source>
</evidence>
<dbReference type="STRING" id="1036808.A0A0C3DEG9"/>
<dbReference type="AlphaFoldDB" id="A0A0C3DEG9"/>
<accession>A0A0C3DEG9</accession>
<name>A0A0C3DEG9_9AGAM</name>
<dbReference type="InterPro" id="IPR027417">
    <property type="entry name" value="P-loop_NTPase"/>
</dbReference>
<reference evidence="4" key="2">
    <citation type="submission" date="2015-01" db="EMBL/GenBank/DDBJ databases">
        <title>Evolutionary Origins and Diversification of the Mycorrhizal Mutualists.</title>
        <authorList>
            <consortium name="DOE Joint Genome Institute"/>
            <consortium name="Mycorrhizal Genomics Consortium"/>
            <person name="Kohler A."/>
            <person name="Kuo A."/>
            <person name="Nagy L.G."/>
            <person name="Floudas D."/>
            <person name="Copeland A."/>
            <person name="Barry K.W."/>
            <person name="Cichocki N."/>
            <person name="Veneault-Fourrey C."/>
            <person name="LaButti K."/>
            <person name="Lindquist E.A."/>
            <person name="Lipzen A."/>
            <person name="Lundell T."/>
            <person name="Morin E."/>
            <person name="Murat C."/>
            <person name="Riley R."/>
            <person name="Ohm R."/>
            <person name="Sun H."/>
            <person name="Tunlid A."/>
            <person name="Henrissat B."/>
            <person name="Grigoriev I.V."/>
            <person name="Hibbett D.S."/>
            <person name="Martin F."/>
        </authorList>
    </citation>
    <scope>NUCLEOTIDE SEQUENCE [LARGE SCALE GENOMIC DNA]</scope>
    <source>
        <strain evidence="4">Foug A</strain>
    </source>
</reference>